<feature type="transmembrane region" description="Helical" evidence="1">
    <location>
        <begin position="12"/>
        <end position="31"/>
    </location>
</feature>
<keyword evidence="1" id="KW-0472">Membrane</keyword>
<dbReference type="Proteomes" id="UP000515237">
    <property type="component" value="Plasmid unnamed1"/>
</dbReference>
<keyword evidence="1" id="KW-0812">Transmembrane</keyword>
<keyword evidence="3" id="KW-1185">Reference proteome</keyword>
<organism evidence="2 3">
    <name type="scientific">Adhaeribacter swui</name>
    <dbReference type="NCBI Taxonomy" id="2086471"/>
    <lineage>
        <taxon>Bacteria</taxon>
        <taxon>Pseudomonadati</taxon>
        <taxon>Bacteroidota</taxon>
        <taxon>Cytophagia</taxon>
        <taxon>Cytophagales</taxon>
        <taxon>Hymenobacteraceae</taxon>
        <taxon>Adhaeribacter</taxon>
    </lineage>
</organism>
<sequence length="72" mass="8553">MKFNYSRFGFTHLVVTYIIVKVVHYLVGFHYNPFQEGLLTYKLLIDISSWGMVAALTYFLFKQLLPEKNKFI</sequence>
<dbReference type="KEGG" id="aswu:HUW51_00275"/>
<feature type="transmembrane region" description="Helical" evidence="1">
    <location>
        <begin position="43"/>
        <end position="61"/>
    </location>
</feature>
<keyword evidence="1" id="KW-1133">Transmembrane helix</keyword>
<evidence type="ECO:0000313" key="2">
    <source>
        <dbReference type="EMBL" id="QNF31227.1"/>
    </source>
</evidence>
<dbReference type="AlphaFoldDB" id="A0A7G7G243"/>
<evidence type="ECO:0000256" key="1">
    <source>
        <dbReference type="SAM" id="Phobius"/>
    </source>
</evidence>
<evidence type="ECO:0000313" key="3">
    <source>
        <dbReference type="Proteomes" id="UP000515237"/>
    </source>
</evidence>
<name>A0A7G7G243_9BACT</name>
<proteinExistence type="predicted"/>
<reference evidence="2 3" key="1">
    <citation type="journal article" date="2018" name="Int. J. Syst. Evol. Microbiol.">
        <title>Adhaeribacter swui sp. nov., isolated from wet mud.</title>
        <authorList>
            <person name="Kim D.U."/>
            <person name="Kim K.W."/>
            <person name="Kang M.S."/>
            <person name="Kim J.Y."/>
            <person name="Jang J.H."/>
            <person name="Kim M.K."/>
        </authorList>
    </citation>
    <scope>NUCLEOTIDE SEQUENCE [LARGE SCALE GENOMIC DNA]</scope>
    <source>
        <strain evidence="2 3">KCTC 52873</strain>
        <plasmid evidence="2">unnamed1</plasmid>
    </source>
</reference>
<dbReference type="RefSeq" id="WP_185269909.1">
    <property type="nucleotide sequence ID" value="NZ_CP055154.1"/>
</dbReference>
<gene>
    <name evidence="2" type="ORF">HUW51_00275</name>
</gene>
<keyword evidence="2" id="KW-0614">Plasmid</keyword>
<protein>
    <submittedName>
        <fullName evidence="2">Uncharacterized protein</fullName>
    </submittedName>
</protein>
<dbReference type="EMBL" id="CP055154">
    <property type="protein sequence ID" value="QNF31227.1"/>
    <property type="molecule type" value="Genomic_DNA"/>
</dbReference>
<geneLocation type="plasmid" evidence="2 3">
    <name>unnamed1</name>
</geneLocation>
<accession>A0A7G7G243</accession>